<dbReference type="Proteomes" id="UP000767446">
    <property type="component" value="Unassembled WGS sequence"/>
</dbReference>
<proteinExistence type="predicted"/>
<accession>A0A941JVC6</accession>
<dbReference type="EMBL" id="JADQBC010000083">
    <property type="protein sequence ID" value="MBR8828715.1"/>
    <property type="molecule type" value="Genomic_DNA"/>
</dbReference>
<gene>
    <name evidence="1" type="ORF">DSM107014_12580</name>
</gene>
<name>A0A941JVC6_9CHRO</name>
<comment type="caution">
    <text evidence="1">The sequence shown here is derived from an EMBL/GenBank/DDBJ whole genome shotgun (WGS) entry which is preliminary data.</text>
</comment>
<evidence type="ECO:0000313" key="2">
    <source>
        <dbReference type="Proteomes" id="UP000767446"/>
    </source>
</evidence>
<protein>
    <submittedName>
        <fullName evidence="1">Uncharacterized protein</fullName>
    </submittedName>
</protein>
<organism evidence="1 2">
    <name type="scientific">Gomphosphaeria aponina SAG 52.96 = DSM 107014</name>
    <dbReference type="NCBI Taxonomy" id="1521640"/>
    <lineage>
        <taxon>Bacteria</taxon>
        <taxon>Bacillati</taxon>
        <taxon>Cyanobacteriota</taxon>
        <taxon>Cyanophyceae</taxon>
        <taxon>Oscillatoriophycideae</taxon>
        <taxon>Chroococcales</taxon>
        <taxon>Gomphosphaeriaceae</taxon>
        <taxon>Gomphosphaeria</taxon>
    </lineage>
</organism>
<dbReference type="AlphaFoldDB" id="A0A941JVC6"/>
<evidence type="ECO:0000313" key="1">
    <source>
        <dbReference type="EMBL" id="MBR8828715.1"/>
    </source>
</evidence>
<sequence>MSLILPRYLLGTLDDKIELNQPMNGTNEAIAQAIFKSWFIDFDPVRAKMEGRQPEGMSQEVVFLLSQKIY</sequence>
<reference evidence="1" key="1">
    <citation type="submission" date="2021-02" db="EMBL/GenBank/DDBJ databases">
        <title>Metagenome analyses of Stigonema ocellatum DSM 106950, Chlorogloea purpurea SAG 13.99 and Gomphosphaeria aponina DSM 107014.</title>
        <authorList>
            <person name="Marter P."/>
            <person name="Huang S."/>
        </authorList>
    </citation>
    <scope>NUCLEOTIDE SEQUENCE</scope>
    <source>
        <strain evidence="1">JP213</strain>
    </source>
</reference>